<dbReference type="InterPro" id="IPR012349">
    <property type="entry name" value="Split_barrel_FMN-bd"/>
</dbReference>
<dbReference type="Pfam" id="PF12900">
    <property type="entry name" value="Pyridox_ox_2"/>
    <property type="match status" value="1"/>
</dbReference>
<keyword evidence="2" id="KW-1185">Reference proteome</keyword>
<name>A0ABN1QUR6_9ACTN</name>
<sequence length="144" mass="15572">MNSSTDENRPGAQTPVDLTRAEALHLLSTVSYGRVVFTRNALPAIRPVTHLLDGDEIIIRTRLSAKVAIAVDPGTVVAYEVDQIDPVQRLGWSVVVTGTARQIIEPDRLARYEKLLTPWVDLAMDVAVGIQADLVTGIRFGGAG</sequence>
<accession>A0ABN1QUR6</accession>
<proteinExistence type="predicted"/>
<reference evidence="1 2" key="1">
    <citation type="journal article" date="2019" name="Int. J. Syst. Evol. Microbiol.">
        <title>The Global Catalogue of Microorganisms (GCM) 10K type strain sequencing project: providing services to taxonomists for standard genome sequencing and annotation.</title>
        <authorList>
            <consortium name="The Broad Institute Genomics Platform"/>
            <consortium name="The Broad Institute Genome Sequencing Center for Infectious Disease"/>
            <person name="Wu L."/>
            <person name="Ma J."/>
        </authorList>
    </citation>
    <scope>NUCLEOTIDE SEQUENCE [LARGE SCALE GENOMIC DNA]</scope>
    <source>
        <strain evidence="1 2">JCM 10977</strain>
    </source>
</reference>
<dbReference type="EMBL" id="BAAAHK010000009">
    <property type="protein sequence ID" value="GAA0947296.1"/>
    <property type="molecule type" value="Genomic_DNA"/>
</dbReference>
<dbReference type="SUPFAM" id="SSF50475">
    <property type="entry name" value="FMN-binding split barrel"/>
    <property type="match status" value="1"/>
</dbReference>
<evidence type="ECO:0000313" key="2">
    <source>
        <dbReference type="Proteomes" id="UP001500542"/>
    </source>
</evidence>
<comment type="caution">
    <text evidence="1">The sequence shown here is derived from an EMBL/GenBank/DDBJ whole genome shotgun (WGS) entry which is preliminary data.</text>
</comment>
<dbReference type="Gene3D" id="2.30.110.10">
    <property type="entry name" value="Electron Transport, Fmn-binding Protein, Chain A"/>
    <property type="match status" value="1"/>
</dbReference>
<protein>
    <submittedName>
        <fullName evidence="1">Pyridoxamine 5'-phosphate oxidase family protein</fullName>
    </submittedName>
</protein>
<dbReference type="InterPro" id="IPR024747">
    <property type="entry name" value="Pyridox_Oxase-rel"/>
</dbReference>
<gene>
    <name evidence="1" type="ORF">GCM10009554_44030</name>
</gene>
<dbReference type="RefSeq" id="WP_343973059.1">
    <property type="nucleotide sequence ID" value="NZ_BAAAHK010000009.1"/>
</dbReference>
<dbReference type="Proteomes" id="UP001500542">
    <property type="component" value="Unassembled WGS sequence"/>
</dbReference>
<organism evidence="1 2">
    <name type="scientific">Kribbella koreensis</name>
    <dbReference type="NCBI Taxonomy" id="57909"/>
    <lineage>
        <taxon>Bacteria</taxon>
        <taxon>Bacillati</taxon>
        <taxon>Actinomycetota</taxon>
        <taxon>Actinomycetes</taxon>
        <taxon>Propionibacteriales</taxon>
        <taxon>Kribbellaceae</taxon>
        <taxon>Kribbella</taxon>
    </lineage>
</organism>
<evidence type="ECO:0000313" key="1">
    <source>
        <dbReference type="EMBL" id="GAA0947296.1"/>
    </source>
</evidence>